<reference evidence="4 5" key="1">
    <citation type="journal article" date="2003" name="J. Mol. Biol.">
        <title>Complete nucleotide sequence of pHG1: a Ralstonia eutropha H16 megaplasmid encoding key enzymes of H(2)-based lithoautotrophy and anaerobiosis.</title>
        <authorList>
            <person name="Schwartz E."/>
            <person name="Henne A."/>
            <person name="Cramm R."/>
            <person name="Eitinger T."/>
            <person name="Friedrich B."/>
            <person name="Gottschalk G."/>
        </authorList>
    </citation>
    <scope>NUCLEOTIDE SEQUENCE [LARGE SCALE GENOMIC DNA]</scope>
    <source>
        <strain evidence="5">ATCC 17699 / DSM 428 / KCTC 22496 / NCIMB 10442 / H16 / Stanier 337</strain>
        <plasmid evidence="4 5">megaplasmid pHG1</plasmid>
    </source>
</reference>
<dbReference type="Gene3D" id="3.40.33.10">
    <property type="entry name" value="CAP"/>
    <property type="match status" value="1"/>
</dbReference>
<evidence type="ECO:0000256" key="2">
    <source>
        <dbReference type="SAM" id="SignalP"/>
    </source>
</evidence>
<dbReference type="InterPro" id="IPR035940">
    <property type="entry name" value="CAP_sf"/>
</dbReference>
<protein>
    <recommendedName>
        <fullName evidence="3">SCP domain-containing protein</fullName>
    </recommendedName>
</protein>
<keyword evidence="5" id="KW-1185">Reference proteome</keyword>
<dbReference type="EMBL" id="AY305378">
    <property type="protein sequence ID" value="AAP86091.1"/>
    <property type="molecule type" value="Genomic_DNA"/>
</dbReference>
<evidence type="ECO:0000259" key="3">
    <source>
        <dbReference type="Pfam" id="PF00188"/>
    </source>
</evidence>
<dbReference type="AlphaFoldDB" id="Q7WX00"/>
<evidence type="ECO:0000256" key="1">
    <source>
        <dbReference type="SAM" id="MobiDB-lite"/>
    </source>
</evidence>
<dbReference type="SUPFAM" id="SSF55797">
    <property type="entry name" value="PR-1-like"/>
    <property type="match status" value="1"/>
</dbReference>
<evidence type="ECO:0000313" key="4">
    <source>
        <dbReference type="EMBL" id="AAP86091.1"/>
    </source>
</evidence>
<evidence type="ECO:0000313" key="5">
    <source>
        <dbReference type="Proteomes" id="UP000008210"/>
    </source>
</evidence>
<feature type="domain" description="SCP" evidence="3">
    <location>
        <begin position="99"/>
        <end position="190"/>
    </location>
</feature>
<dbReference type="eggNOG" id="COG2340">
    <property type="taxonomic scope" value="Bacteria"/>
</dbReference>
<feature type="signal peptide" evidence="2">
    <location>
        <begin position="1"/>
        <end position="41"/>
    </location>
</feature>
<dbReference type="Pfam" id="PF00188">
    <property type="entry name" value="CAP"/>
    <property type="match status" value="1"/>
</dbReference>
<name>Q7WX00_CUPNH</name>
<feature type="compositionally biased region" description="Low complexity" evidence="1">
    <location>
        <begin position="64"/>
        <end position="83"/>
    </location>
</feature>
<proteinExistence type="predicted"/>
<sequence>MGKLKVTVDPRPAKVRGRKTNMQNSKLTLSVLATAMTLALAACGGGGGDDGGSKNPTTPPTTPTTPTTPQVPTSVPPATSVGTPTYPAGDFRLASYTDLNNYRLAMGVGALRQDAFLDAAADNHLAYMKANALLAHEETVGKPGFTGVNPYEQAVAAGASKNQWVSQSASMSAFCVDSFKNSVYHLQGITSNQETIGVANRDGYCVINFGLSTGANGSGYGLPSWGGQQLPAGGMAYSPVDGERVVGSFTPAGESPNPAPDLTAAGHPIMFRVPAPESTDVLTVSNFSLAGPGGAVVPVRVLVPSKAKSGSVSNAVEDARLFAGVVFMLPTQPLSAGTYTATFSGARNGIAINKSWSFTAF</sequence>
<feature type="compositionally biased region" description="Basic and acidic residues" evidence="1">
    <location>
        <begin position="1"/>
        <end position="12"/>
    </location>
</feature>
<accession>Q7WX00</accession>
<organism evidence="4 5">
    <name type="scientific">Cupriavidus necator (strain ATCC 17699 / DSM 428 / KCTC 22496 / NCIMB 10442 / H16 / Stanier 337)</name>
    <name type="common">Ralstonia eutropha</name>
    <dbReference type="NCBI Taxonomy" id="381666"/>
    <lineage>
        <taxon>Bacteria</taxon>
        <taxon>Pseudomonadati</taxon>
        <taxon>Pseudomonadota</taxon>
        <taxon>Betaproteobacteria</taxon>
        <taxon>Burkholderiales</taxon>
        <taxon>Burkholderiaceae</taxon>
        <taxon>Cupriavidus</taxon>
    </lineage>
</organism>
<dbReference type="KEGG" id="reh:PHG342"/>
<keyword evidence="4" id="KW-0614">Plasmid</keyword>
<dbReference type="InterPro" id="IPR014044">
    <property type="entry name" value="CAP_dom"/>
</dbReference>
<feature type="region of interest" description="Disordered" evidence="1">
    <location>
        <begin position="47"/>
        <end position="83"/>
    </location>
</feature>
<geneLocation type="plasmid" evidence="4 5">
    <name>megaplasmid pHG1</name>
</geneLocation>
<gene>
    <name evidence="4" type="ordered locus">PHG342</name>
</gene>
<feature type="region of interest" description="Disordered" evidence="1">
    <location>
        <begin position="1"/>
        <end position="21"/>
    </location>
</feature>
<dbReference type="HOGENOM" id="CLU_058967_0_0_4"/>
<dbReference type="Proteomes" id="UP000008210">
    <property type="component" value="Plasmid megaplasmid pHG1"/>
</dbReference>
<keyword evidence="2" id="KW-0732">Signal</keyword>
<feature type="chain" id="PRO_5004293463" description="SCP domain-containing protein" evidence="2">
    <location>
        <begin position="42"/>
        <end position="361"/>
    </location>
</feature>